<feature type="domain" description="DUF985" evidence="2">
    <location>
        <begin position="47"/>
        <end position="176"/>
    </location>
</feature>
<feature type="chain" id="PRO_5014936962" description="DUF985 domain-containing protein" evidence="1">
    <location>
        <begin position="23"/>
        <end position="185"/>
    </location>
</feature>
<evidence type="ECO:0000313" key="4">
    <source>
        <dbReference type="Proteomes" id="UP000233524"/>
    </source>
</evidence>
<dbReference type="Proteomes" id="UP000233524">
    <property type="component" value="Unassembled WGS sequence"/>
</dbReference>
<dbReference type="InParanoid" id="A0A2N3N863"/>
<organism evidence="3 4">
    <name type="scientific">Lomentospora prolificans</name>
    <dbReference type="NCBI Taxonomy" id="41688"/>
    <lineage>
        <taxon>Eukaryota</taxon>
        <taxon>Fungi</taxon>
        <taxon>Dikarya</taxon>
        <taxon>Ascomycota</taxon>
        <taxon>Pezizomycotina</taxon>
        <taxon>Sordariomycetes</taxon>
        <taxon>Hypocreomycetidae</taxon>
        <taxon>Microascales</taxon>
        <taxon>Microascaceae</taxon>
        <taxon>Lomentospora</taxon>
    </lineage>
</organism>
<dbReference type="AlphaFoldDB" id="A0A2N3N863"/>
<dbReference type="PANTHER" id="PTHR33387:SF3">
    <property type="entry name" value="DUF985 DOMAIN-CONTAINING PROTEIN"/>
    <property type="match status" value="1"/>
</dbReference>
<evidence type="ECO:0000256" key="1">
    <source>
        <dbReference type="SAM" id="SignalP"/>
    </source>
</evidence>
<keyword evidence="4" id="KW-1185">Reference proteome</keyword>
<feature type="signal peptide" evidence="1">
    <location>
        <begin position="1"/>
        <end position="22"/>
    </location>
</feature>
<dbReference type="SUPFAM" id="SSF51182">
    <property type="entry name" value="RmlC-like cupins"/>
    <property type="match status" value="1"/>
</dbReference>
<dbReference type="PANTHER" id="PTHR33387">
    <property type="entry name" value="RMLC-LIKE JELLY ROLL FOLD PROTEIN"/>
    <property type="match status" value="1"/>
</dbReference>
<dbReference type="InterPro" id="IPR039935">
    <property type="entry name" value="YML079W-like"/>
</dbReference>
<dbReference type="VEuPathDB" id="FungiDB:jhhlp_005001"/>
<reference evidence="3 4" key="1">
    <citation type="journal article" date="2017" name="G3 (Bethesda)">
        <title>First Draft Genome Sequence of the Pathogenic Fungus Lomentospora prolificans (Formerly Scedosporium prolificans).</title>
        <authorList>
            <person name="Luo R."/>
            <person name="Zimin A."/>
            <person name="Workman R."/>
            <person name="Fan Y."/>
            <person name="Pertea G."/>
            <person name="Grossman N."/>
            <person name="Wear M.P."/>
            <person name="Jia B."/>
            <person name="Miller H."/>
            <person name="Casadevall A."/>
            <person name="Timp W."/>
            <person name="Zhang S.X."/>
            <person name="Salzberg S.L."/>
        </authorList>
    </citation>
    <scope>NUCLEOTIDE SEQUENCE [LARGE SCALE GENOMIC DNA]</scope>
    <source>
        <strain evidence="3 4">JHH-5317</strain>
    </source>
</reference>
<dbReference type="CDD" id="cd06121">
    <property type="entry name" value="cupin_YML079wp"/>
    <property type="match status" value="1"/>
</dbReference>
<dbReference type="InterPro" id="IPR011051">
    <property type="entry name" value="RmlC_Cupin_sf"/>
</dbReference>
<comment type="caution">
    <text evidence="3">The sequence shown here is derived from an EMBL/GenBank/DDBJ whole genome shotgun (WGS) entry which is preliminary data.</text>
</comment>
<dbReference type="Pfam" id="PF06172">
    <property type="entry name" value="Cupin_5"/>
    <property type="match status" value="1"/>
</dbReference>
<dbReference type="InterPro" id="IPR014710">
    <property type="entry name" value="RmlC-like_jellyroll"/>
</dbReference>
<name>A0A2N3N863_9PEZI</name>
<sequence length="185" mass="20041">MFRLACPLSLLALASLASYVVADGARSFEPTRKHGGNHAPINTRSAEEVVATLGLVPNPEKGYFIETFRDTDTCGNRSASTAIYYLLEGSAGSSLWHRLDAVEVWHYYAGAPLVLSLWGEEGPVRNAILGPDIFDGQMPQVVIGKREWQSARSLGDWTLVGTTVAPGFSEEGVEFAPIGWTPEES</sequence>
<accession>A0A2N3N863</accession>
<proteinExistence type="predicted"/>
<evidence type="ECO:0000259" key="2">
    <source>
        <dbReference type="Pfam" id="PF06172"/>
    </source>
</evidence>
<evidence type="ECO:0000313" key="3">
    <source>
        <dbReference type="EMBL" id="PKS08615.1"/>
    </source>
</evidence>
<gene>
    <name evidence="3" type="ORF">jhhlp_005001</name>
</gene>
<dbReference type="Gene3D" id="2.60.120.10">
    <property type="entry name" value="Jelly Rolls"/>
    <property type="match status" value="1"/>
</dbReference>
<dbReference type="InterPro" id="IPR009327">
    <property type="entry name" value="Cupin_DUF985"/>
</dbReference>
<protein>
    <recommendedName>
        <fullName evidence="2">DUF985 domain-containing protein</fullName>
    </recommendedName>
</protein>
<keyword evidence="1" id="KW-0732">Signal</keyword>
<dbReference type="EMBL" id="NLAX01000095">
    <property type="protein sequence ID" value="PKS08615.1"/>
    <property type="molecule type" value="Genomic_DNA"/>
</dbReference>
<dbReference type="OrthoDB" id="6614653at2759"/>